<reference evidence="2" key="1">
    <citation type="journal article" date="2019" name="Int. J. Syst. Evol. Microbiol.">
        <title>The Global Catalogue of Microorganisms (GCM) 10K type strain sequencing project: providing services to taxonomists for standard genome sequencing and annotation.</title>
        <authorList>
            <consortium name="The Broad Institute Genomics Platform"/>
            <consortium name="The Broad Institute Genome Sequencing Center for Infectious Disease"/>
            <person name="Wu L."/>
            <person name="Ma J."/>
        </authorList>
    </citation>
    <scope>NUCLEOTIDE SEQUENCE [LARGE SCALE GENOMIC DNA]</scope>
    <source>
        <strain evidence="2">WLHS5</strain>
    </source>
</reference>
<name>A0ABW2LVA5_9PSEU</name>
<sequence length="86" mass="9608">MRKRIQHASLRCIHRVGPDWIAAAPAGGGDLTFHNPEHVEVTSAELDDIENDPSEAAAKFRKAWIAQPQGTSSVYHFTRRENADRT</sequence>
<dbReference type="EMBL" id="JBHTCJ010000017">
    <property type="protein sequence ID" value="MFC7344586.1"/>
    <property type="molecule type" value="Genomic_DNA"/>
</dbReference>
<keyword evidence="2" id="KW-1185">Reference proteome</keyword>
<comment type="caution">
    <text evidence="1">The sequence shown here is derived from an EMBL/GenBank/DDBJ whole genome shotgun (WGS) entry which is preliminary data.</text>
</comment>
<dbReference type="RefSeq" id="WP_380672512.1">
    <property type="nucleotide sequence ID" value="NZ_JBHTCJ010000017.1"/>
</dbReference>
<evidence type="ECO:0000313" key="2">
    <source>
        <dbReference type="Proteomes" id="UP001596504"/>
    </source>
</evidence>
<gene>
    <name evidence="1" type="ORF">ACFQRI_24530</name>
</gene>
<organism evidence="1 2">
    <name type="scientific">Saccharopolyspora griseoalba</name>
    <dbReference type="NCBI Taxonomy" id="1431848"/>
    <lineage>
        <taxon>Bacteria</taxon>
        <taxon>Bacillati</taxon>
        <taxon>Actinomycetota</taxon>
        <taxon>Actinomycetes</taxon>
        <taxon>Pseudonocardiales</taxon>
        <taxon>Pseudonocardiaceae</taxon>
        <taxon>Saccharopolyspora</taxon>
    </lineage>
</organism>
<proteinExistence type="predicted"/>
<evidence type="ECO:0000313" key="1">
    <source>
        <dbReference type="EMBL" id="MFC7344586.1"/>
    </source>
</evidence>
<accession>A0ABW2LVA5</accession>
<protein>
    <submittedName>
        <fullName evidence="1">Uncharacterized protein</fullName>
    </submittedName>
</protein>
<dbReference type="Proteomes" id="UP001596504">
    <property type="component" value="Unassembled WGS sequence"/>
</dbReference>